<name>A0AAV3Z808_9GAST</name>
<reference evidence="1 2" key="1">
    <citation type="journal article" date="2021" name="Elife">
        <title>Chloroplast acquisition without the gene transfer in kleptoplastic sea slugs, Plakobranchus ocellatus.</title>
        <authorList>
            <person name="Maeda T."/>
            <person name="Takahashi S."/>
            <person name="Yoshida T."/>
            <person name="Shimamura S."/>
            <person name="Takaki Y."/>
            <person name="Nagai Y."/>
            <person name="Toyoda A."/>
            <person name="Suzuki Y."/>
            <person name="Arimoto A."/>
            <person name="Ishii H."/>
            <person name="Satoh N."/>
            <person name="Nishiyama T."/>
            <person name="Hasebe M."/>
            <person name="Maruyama T."/>
            <person name="Minagawa J."/>
            <person name="Obokata J."/>
            <person name="Shigenobu S."/>
        </authorList>
    </citation>
    <scope>NUCLEOTIDE SEQUENCE [LARGE SCALE GENOMIC DNA]</scope>
</reference>
<organism evidence="1 2">
    <name type="scientific">Plakobranchus ocellatus</name>
    <dbReference type="NCBI Taxonomy" id="259542"/>
    <lineage>
        <taxon>Eukaryota</taxon>
        <taxon>Metazoa</taxon>
        <taxon>Spiralia</taxon>
        <taxon>Lophotrochozoa</taxon>
        <taxon>Mollusca</taxon>
        <taxon>Gastropoda</taxon>
        <taxon>Heterobranchia</taxon>
        <taxon>Euthyneura</taxon>
        <taxon>Panpulmonata</taxon>
        <taxon>Sacoglossa</taxon>
        <taxon>Placobranchoidea</taxon>
        <taxon>Plakobranchidae</taxon>
        <taxon>Plakobranchus</taxon>
    </lineage>
</organism>
<evidence type="ECO:0000313" key="1">
    <source>
        <dbReference type="EMBL" id="GFN90699.1"/>
    </source>
</evidence>
<sequence>MKVTADMMSFRTKKTSVFPNMYTCSWTRCCLQCAIGLTLLYPTSKSDNLCNKTGLVVLAATERYRAKFSCKNEVYSPLVGPSTTRLVCYHCVSPAPGMRGGGSACFVRRPGNDQCPLLRMGYHVPERYPLAARQACHEYGSKHVAGVPPASSKLGFYLQIKGRHPSARKIEQR</sequence>
<gene>
    <name evidence="1" type="ORF">PoB_001720500</name>
</gene>
<comment type="caution">
    <text evidence="1">The sequence shown here is derived from an EMBL/GenBank/DDBJ whole genome shotgun (WGS) entry which is preliminary data.</text>
</comment>
<dbReference type="AlphaFoldDB" id="A0AAV3Z808"/>
<evidence type="ECO:0000313" key="2">
    <source>
        <dbReference type="Proteomes" id="UP000735302"/>
    </source>
</evidence>
<proteinExistence type="predicted"/>
<protein>
    <submittedName>
        <fullName evidence="1">Uncharacterized protein</fullName>
    </submittedName>
</protein>
<dbReference type="Proteomes" id="UP000735302">
    <property type="component" value="Unassembled WGS sequence"/>
</dbReference>
<keyword evidence="2" id="KW-1185">Reference proteome</keyword>
<accession>A0AAV3Z808</accession>
<dbReference type="EMBL" id="BLXT01002056">
    <property type="protein sequence ID" value="GFN90699.1"/>
    <property type="molecule type" value="Genomic_DNA"/>
</dbReference>